<evidence type="ECO:0000256" key="4">
    <source>
        <dbReference type="ARBA" id="ARBA00022807"/>
    </source>
</evidence>
<feature type="region of interest" description="Disordered" evidence="5">
    <location>
        <begin position="20"/>
        <end position="100"/>
    </location>
</feature>
<organism evidence="7 8">
    <name type="scientific">Crotalaria pallida</name>
    <name type="common">Smooth rattlebox</name>
    <name type="synonym">Crotalaria striata</name>
    <dbReference type="NCBI Taxonomy" id="3830"/>
    <lineage>
        <taxon>Eukaryota</taxon>
        <taxon>Viridiplantae</taxon>
        <taxon>Streptophyta</taxon>
        <taxon>Embryophyta</taxon>
        <taxon>Tracheophyta</taxon>
        <taxon>Spermatophyta</taxon>
        <taxon>Magnoliopsida</taxon>
        <taxon>eudicotyledons</taxon>
        <taxon>Gunneridae</taxon>
        <taxon>Pentapetalae</taxon>
        <taxon>rosids</taxon>
        <taxon>fabids</taxon>
        <taxon>Fabales</taxon>
        <taxon>Fabaceae</taxon>
        <taxon>Papilionoideae</taxon>
        <taxon>50 kb inversion clade</taxon>
        <taxon>genistoids sensu lato</taxon>
        <taxon>core genistoids</taxon>
        <taxon>Crotalarieae</taxon>
        <taxon>Crotalaria</taxon>
    </lineage>
</organism>
<reference evidence="7 8" key="1">
    <citation type="submission" date="2024-01" db="EMBL/GenBank/DDBJ databases">
        <title>The genomes of 5 underutilized Papilionoideae crops provide insights into root nodulation and disease resistanc.</title>
        <authorList>
            <person name="Yuan L."/>
        </authorList>
    </citation>
    <scope>NUCLEOTIDE SEQUENCE [LARGE SCALE GENOMIC DNA]</scope>
    <source>
        <strain evidence="7">ZHUSHIDOU_FW_LH</strain>
        <tissue evidence="7">Leaf</tissue>
    </source>
</reference>
<dbReference type="InterPro" id="IPR038765">
    <property type="entry name" value="Papain-like_cys_pep_sf"/>
</dbReference>
<keyword evidence="2" id="KW-0645">Protease</keyword>
<feature type="compositionally biased region" description="Polar residues" evidence="5">
    <location>
        <begin position="27"/>
        <end position="36"/>
    </location>
</feature>
<evidence type="ECO:0000256" key="1">
    <source>
        <dbReference type="ARBA" id="ARBA00005234"/>
    </source>
</evidence>
<dbReference type="PANTHER" id="PTHR12606">
    <property type="entry name" value="SENTRIN/SUMO-SPECIFIC PROTEASE"/>
    <property type="match status" value="1"/>
</dbReference>
<evidence type="ECO:0000256" key="5">
    <source>
        <dbReference type="SAM" id="MobiDB-lite"/>
    </source>
</evidence>
<dbReference type="GO" id="GO:0005634">
    <property type="term" value="C:nucleus"/>
    <property type="evidence" value="ECO:0007669"/>
    <property type="project" value="TreeGrafter"/>
</dbReference>
<dbReference type="PANTHER" id="PTHR12606:SF136">
    <property type="entry name" value="ULP1 PROTEASE FAMILY PROTEIN"/>
    <property type="match status" value="1"/>
</dbReference>
<dbReference type="Proteomes" id="UP001372338">
    <property type="component" value="Unassembled WGS sequence"/>
</dbReference>
<gene>
    <name evidence="7" type="ORF">RIF29_23647</name>
</gene>
<feature type="region of interest" description="Disordered" evidence="5">
    <location>
        <begin position="119"/>
        <end position="186"/>
    </location>
</feature>
<dbReference type="SUPFAM" id="SSF54001">
    <property type="entry name" value="Cysteine proteinases"/>
    <property type="match status" value="1"/>
</dbReference>
<comment type="similarity">
    <text evidence="1">Belongs to the peptidase C48 family.</text>
</comment>
<keyword evidence="8" id="KW-1185">Reference proteome</keyword>
<proteinExistence type="inferred from homology"/>
<feature type="compositionally biased region" description="Polar residues" evidence="5">
    <location>
        <begin position="176"/>
        <end position="186"/>
    </location>
</feature>
<sequence>MKLGPSITQKAKRAAARVTKIKAPVSSDPSNTQQVDSVAVRRSRIKAPVSSDPSITQQVKKAAVKPSQIRTPLSPNPSSITQKVKKAAARPSEIRASVSPDPSITQLVTMAAVRPSKIKAPVLQPDPSSTQQVKRAAVSSSKVKAPVSLPDPSSTQQVKRAAVSSSKVKAPVSLPDPSSTQQVKRAVNQSSMLNKLYFYCTRRPKAHEELSVLVNMFGVYLSRKDSYTLRPKGWLNDMVILAAGKIMMEEEKAKSGAITRHIFSPHFMHKVINNSNLSNEDSYKPWRIEDVSLFVLKSKLGYDVTRCKLIFAPALFEEHWSCYVLEPKSRTLFVLDSMGGKLSTGKKNLDIATKLRFEELLVLIKPSLTKESAKITLVHADVPVQPNNHDCGIYVLKYLESWDGSIKWQGKTMPDYSYKEILEFRQSFMCRWVQHPENKVRDEILKAAGVRGK</sequence>
<dbReference type="GO" id="GO:0016926">
    <property type="term" value="P:protein desumoylation"/>
    <property type="evidence" value="ECO:0007669"/>
    <property type="project" value="TreeGrafter"/>
</dbReference>
<feature type="compositionally biased region" description="Polar residues" evidence="5">
    <location>
        <begin position="68"/>
        <end position="82"/>
    </location>
</feature>
<keyword evidence="4" id="KW-0788">Thiol protease</keyword>
<accession>A0AAN9IB34</accession>
<evidence type="ECO:0000256" key="3">
    <source>
        <dbReference type="ARBA" id="ARBA00022801"/>
    </source>
</evidence>
<dbReference type="Gene3D" id="3.40.395.10">
    <property type="entry name" value="Adenoviral Proteinase, Chain A"/>
    <property type="match status" value="1"/>
</dbReference>
<dbReference type="PROSITE" id="PS50600">
    <property type="entry name" value="ULP_PROTEASE"/>
    <property type="match status" value="1"/>
</dbReference>
<keyword evidence="3" id="KW-0378">Hydrolase</keyword>
<comment type="caution">
    <text evidence="7">The sequence shown here is derived from an EMBL/GenBank/DDBJ whole genome shotgun (WGS) entry which is preliminary data.</text>
</comment>
<evidence type="ECO:0000313" key="8">
    <source>
        <dbReference type="Proteomes" id="UP001372338"/>
    </source>
</evidence>
<dbReference type="Pfam" id="PF02902">
    <property type="entry name" value="Peptidase_C48"/>
    <property type="match status" value="1"/>
</dbReference>
<name>A0AAN9IB34_CROPI</name>
<dbReference type="AlphaFoldDB" id="A0AAN9IB34"/>
<evidence type="ECO:0000259" key="6">
    <source>
        <dbReference type="PROSITE" id="PS50600"/>
    </source>
</evidence>
<feature type="compositionally biased region" description="Low complexity" evidence="5">
    <location>
        <begin position="133"/>
        <end position="145"/>
    </location>
</feature>
<dbReference type="EMBL" id="JAYWIO010000004">
    <property type="protein sequence ID" value="KAK7270475.1"/>
    <property type="molecule type" value="Genomic_DNA"/>
</dbReference>
<feature type="domain" description="Ubiquitin-like protease family profile" evidence="6">
    <location>
        <begin position="219"/>
        <end position="402"/>
    </location>
</feature>
<dbReference type="GO" id="GO:0006508">
    <property type="term" value="P:proteolysis"/>
    <property type="evidence" value="ECO:0007669"/>
    <property type="project" value="UniProtKB-KW"/>
</dbReference>
<dbReference type="InterPro" id="IPR003653">
    <property type="entry name" value="Peptidase_C48_C"/>
</dbReference>
<protein>
    <recommendedName>
        <fullName evidence="6">Ubiquitin-like protease family profile domain-containing protein</fullName>
    </recommendedName>
</protein>
<feature type="compositionally biased region" description="Low complexity" evidence="5">
    <location>
        <begin position="158"/>
        <end position="170"/>
    </location>
</feature>
<evidence type="ECO:0000313" key="7">
    <source>
        <dbReference type="EMBL" id="KAK7270475.1"/>
    </source>
</evidence>
<evidence type="ECO:0000256" key="2">
    <source>
        <dbReference type="ARBA" id="ARBA00022670"/>
    </source>
</evidence>
<dbReference type="GO" id="GO:0016929">
    <property type="term" value="F:deSUMOylase activity"/>
    <property type="evidence" value="ECO:0007669"/>
    <property type="project" value="TreeGrafter"/>
</dbReference>